<evidence type="ECO:0000256" key="6">
    <source>
        <dbReference type="ARBA" id="ARBA00023204"/>
    </source>
</evidence>
<keyword evidence="5 7" id="KW-0378">Hydrolase</keyword>
<reference evidence="9 10" key="1">
    <citation type="submission" date="2018-08" db="EMBL/GenBank/DDBJ databases">
        <title>Thalassotalea euphylliae genome.</title>
        <authorList>
            <person name="Summers S."/>
            <person name="Rice S.A."/>
            <person name="Freckelton M.L."/>
            <person name="Nedved B.T."/>
            <person name="Hadfield M.G."/>
        </authorList>
    </citation>
    <scope>NUCLEOTIDE SEQUENCE [LARGE SCALE GENOMIC DNA]</scope>
    <source>
        <strain evidence="9 10">H1</strain>
    </source>
</reference>
<dbReference type="InterPro" id="IPR011337">
    <property type="entry name" value="DNA_rep_MutH/RE_typeII_Sau3AI"/>
</dbReference>
<dbReference type="EMBL" id="QUOU01000001">
    <property type="protein sequence ID" value="REL26421.1"/>
    <property type="molecule type" value="Genomic_DNA"/>
</dbReference>
<dbReference type="GO" id="GO:0004519">
    <property type="term" value="F:endonuclease activity"/>
    <property type="evidence" value="ECO:0007669"/>
    <property type="project" value="UniProtKB-UniRule"/>
</dbReference>
<evidence type="ECO:0000256" key="5">
    <source>
        <dbReference type="ARBA" id="ARBA00022801"/>
    </source>
</evidence>
<dbReference type="GO" id="GO:0016787">
    <property type="term" value="F:hydrolase activity"/>
    <property type="evidence" value="ECO:0007669"/>
    <property type="project" value="UniProtKB-KW"/>
</dbReference>
<keyword evidence="1 7" id="KW-0963">Cytoplasm</keyword>
<dbReference type="AlphaFoldDB" id="A0A3E0TP85"/>
<dbReference type="GO" id="GO:0005737">
    <property type="term" value="C:cytoplasm"/>
    <property type="evidence" value="ECO:0007669"/>
    <property type="project" value="UniProtKB-SubCell"/>
</dbReference>
<dbReference type="GO" id="GO:0006298">
    <property type="term" value="P:mismatch repair"/>
    <property type="evidence" value="ECO:0007669"/>
    <property type="project" value="UniProtKB-UniRule"/>
</dbReference>
<dbReference type="OrthoDB" id="5634909at2"/>
<name>A0A3E0TP85_9GAMM</name>
<dbReference type="InterPro" id="IPR037057">
    <property type="entry name" value="DNA_rep_MutH/T2_RE_sf"/>
</dbReference>
<protein>
    <recommendedName>
        <fullName evidence="7">DNA mismatch repair protein MutH</fullName>
    </recommendedName>
    <alternativeName>
        <fullName evidence="7">Methyl-directed mismatch repair protein</fullName>
    </alternativeName>
</protein>
<keyword evidence="4 7" id="KW-0227">DNA damage</keyword>
<comment type="caution">
    <text evidence="9">The sequence shown here is derived from an EMBL/GenBank/DDBJ whole genome shotgun (WGS) entry which is preliminary data.</text>
</comment>
<dbReference type="InterPro" id="IPR011335">
    <property type="entry name" value="Restrct_endonuc-II-like"/>
</dbReference>
<evidence type="ECO:0000313" key="10">
    <source>
        <dbReference type="Proteomes" id="UP000256478"/>
    </source>
</evidence>
<comment type="similarity">
    <text evidence="7">Belongs to the MutH family.</text>
</comment>
<keyword evidence="2 7" id="KW-0540">Nuclease</keyword>
<accession>A0A3E0TP85</accession>
<dbReference type="InterPro" id="IPR004230">
    <property type="entry name" value="DNA_mismatch_repair_MutH"/>
</dbReference>
<evidence type="ECO:0000256" key="4">
    <source>
        <dbReference type="ARBA" id="ARBA00022763"/>
    </source>
</evidence>
<dbReference type="Proteomes" id="UP000256478">
    <property type="component" value="Unassembled WGS sequence"/>
</dbReference>
<dbReference type="HAMAP" id="MF_00759">
    <property type="entry name" value="MutH"/>
    <property type="match status" value="1"/>
</dbReference>
<sequence>MITPQENIPDSEQTLITKAQSLAGYTLGEIAHQAGIAVPANLRRDKGWPGQLLEYTLGATAGSKPEPDFPELGIELKTIPINRDGKPLETTFVSVAPLTGLVGATWQNSHVKNKLKRVLWVPIVAEREIPVPERIVAMPFLWSPSAEEETLLANDWQELIDMIVLGEVENISGKHGQVMQLRPKAANSKVKTDAFDKHGRPFKTLPRGFYLKIPFTRALIRKNLRIG</sequence>
<proteinExistence type="inferred from homology"/>
<keyword evidence="3 7" id="KW-0255">Endonuclease</keyword>
<feature type="domain" description="DNA mismatch repair MutH/Type II restriction enzyme Sau3AI" evidence="8">
    <location>
        <begin position="57"/>
        <end position="155"/>
    </location>
</feature>
<keyword evidence="6 7" id="KW-0234">DNA repair</keyword>
<comment type="subcellular location">
    <subcellularLocation>
        <location evidence="7">Cytoplasm</location>
    </subcellularLocation>
</comment>
<gene>
    <name evidence="7 9" type="primary">mutH</name>
    <name evidence="9" type="ORF">DXX93_07400</name>
</gene>
<dbReference type="NCBIfam" id="TIGR02248">
    <property type="entry name" value="mutH_TIGR"/>
    <property type="match status" value="1"/>
</dbReference>
<comment type="function">
    <text evidence="7">Sequence-specific endonuclease that cleaves unmethylated GATC sequences. It is involved in DNA mismatch repair.</text>
</comment>
<dbReference type="SUPFAM" id="SSF52980">
    <property type="entry name" value="Restriction endonuclease-like"/>
    <property type="match status" value="1"/>
</dbReference>
<evidence type="ECO:0000259" key="8">
    <source>
        <dbReference type="SMART" id="SM00927"/>
    </source>
</evidence>
<dbReference type="NCBIfam" id="NF003458">
    <property type="entry name" value="PRK05070.1"/>
    <property type="match status" value="1"/>
</dbReference>
<dbReference type="GO" id="GO:0003677">
    <property type="term" value="F:DNA binding"/>
    <property type="evidence" value="ECO:0007669"/>
    <property type="project" value="InterPro"/>
</dbReference>
<evidence type="ECO:0000256" key="7">
    <source>
        <dbReference type="HAMAP-Rule" id="MF_00759"/>
    </source>
</evidence>
<evidence type="ECO:0000256" key="2">
    <source>
        <dbReference type="ARBA" id="ARBA00022722"/>
    </source>
</evidence>
<organism evidence="9 10">
    <name type="scientific">Thalassotalea euphylliae</name>
    <dbReference type="NCBI Taxonomy" id="1655234"/>
    <lineage>
        <taxon>Bacteria</taxon>
        <taxon>Pseudomonadati</taxon>
        <taxon>Pseudomonadota</taxon>
        <taxon>Gammaproteobacteria</taxon>
        <taxon>Alteromonadales</taxon>
        <taxon>Colwelliaceae</taxon>
        <taxon>Thalassotalea</taxon>
    </lineage>
</organism>
<dbReference type="GO" id="GO:0006304">
    <property type="term" value="P:DNA modification"/>
    <property type="evidence" value="ECO:0007669"/>
    <property type="project" value="InterPro"/>
</dbReference>
<dbReference type="Gene3D" id="3.40.600.10">
    <property type="entry name" value="DNA mismatch repair MutH/Restriction endonuclease, type II"/>
    <property type="match status" value="1"/>
</dbReference>
<evidence type="ECO:0000313" key="9">
    <source>
        <dbReference type="EMBL" id="REL26421.1"/>
    </source>
</evidence>
<dbReference type="Pfam" id="PF02976">
    <property type="entry name" value="MutH"/>
    <property type="match status" value="1"/>
</dbReference>
<dbReference type="SMART" id="SM00927">
    <property type="entry name" value="MutH"/>
    <property type="match status" value="1"/>
</dbReference>
<dbReference type="CDD" id="cd00583">
    <property type="entry name" value="MutH-like"/>
    <property type="match status" value="1"/>
</dbReference>
<dbReference type="RefSeq" id="WP_116007538.1">
    <property type="nucleotide sequence ID" value="NZ_QUOU01000001.1"/>
</dbReference>
<evidence type="ECO:0000256" key="1">
    <source>
        <dbReference type="ARBA" id="ARBA00022490"/>
    </source>
</evidence>
<evidence type="ECO:0000256" key="3">
    <source>
        <dbReference type="ARBA" id="ARBA00022759"/>
    </source>
</evidence>